<reference evidence="4 5" key="1">
    <citation type="journal article" date="2010" name="Stand. Genomic Sci.">
        <title>Complete genome sequence of Arcanobacterium haemolyticum type strain (11018).</title>
        <authorList>
            <person name="Yasawong M."/>
            <person name="Teshima H."/>
            <person name="Lapidus A."/>
            <person name="Nolan M."/>
            <person name="Lucas S."/>
            <person name="Glavina Del Rio T."/>
            <person name="Tice H."/>
            <person name="Cheng J."/>
            <person name="Bruce D."/>
            <person name="Detter C."/>
            <person name="Tapia R."/>
            <person name="Han C."/>
            <person name="Goodwin L."/>
            <person name="Pitluck S."/>
            <person name="Liolios K."/>
            <person name="Ivanova N."/>
            <person name="Mavromatis K."/>
            <person name="Mikhailova N."/>
            <person name="Pati A."/>
            <person name="Chen A."/>
            <person name="Palaniappan K."/>
            <person name="Land M."/>
            <person name="Hauser L."/>
            <person name="Chang Y."/>
            <person name="Jeffries C."/>
            <person name="Rohde M."/>
            <person name="Sikorski J."/>
            <person name="Pukall R."/>
            <person name="Goker M."/>
            <person name="Woyke T."/>
            <person name="Bristow J."/>
            <person name="Eisen J."/>
            <person name="Markowitz V."/>
            <person name="Hugenholtz P."/>
            <person name="Kyrpides N."/>
            <person name="Klenk H."/>
        </authorList>
    </citation>
    <scope>NUCLEOTIDE SEQUENCE [LARGE SCALE GENOMIC DNA]</scope>
    <source>
        <strain evidence="5">ATCC 9345 / DSM 20595 / CCUG 17215 / LMG 16163 / NBRC 15585 / NCTC 8452 / 11018</strain>
    </source>
</reference>
<evidence type="ECO:0000259" key="3">
    <source>
        <dbReference type="Pfam" id="PF08353"/>
    </source>
</evidence>
<dbReference type="eggNOG" id="COG0769">
    <property type="taxonomic scope" value="Bacteria"/>
</dbReference>
<dbReference type="Gene3D" id="3.40.1190.10">
    <property type="entry name" value="Mur-like, catalytic domain"/>
    <property type="match status" value="1"/>
</dbReference>
<evidence type="ECO:0000259" key="2">
    <source>
        <dbReference type="Pfam" id="PF08245"/>
    </source>
</evidence>
<proteinExistence type="inferred from homology"/>
<feature type="domain" description="Lipid II isoglutaminyl synthase (glutamine-hydrolyzing) subunit MurT C-terminal" evidence="3">
    <location>
        <begin position="367"/>
        <end position="464"/>
    </location>
</feature>
<dbReference type="InterPro" id="IPR013564">
    <property type="entry name" value="MurT_C"/>
</dbReference>
<dbReference type="EC" id="6.3.5.13" evidence="1"/>
<comment type="pathway">
    <text evidence="1">Cell wall biogenesis; peptidoglycan biosynthesis.</text>
</comment>
<gene>
    <name evidence="1" type="primary">murT</name>
    <name evidence="4" type="ordered locus">Arch_1774</name>
</gene>
<protein>
    <recommendedName>
        <fullName evidence="1">Lipid II isoglutaminyl synthase (glutamine-hydrolyzing) subunit MurT</fullName>
        <ecNumber evidence="1">6.3.5.13</ecNumber>
    </recommendedName>
</protein>
<organism evidence="4 5">
    <name type="scientific">Arcanobacterium haemolyticum (strain ATCC 9345 / DSM 20595 / CCM 5947 / CCUG 17215 / LMG 16163 / NBRC 15585 / NCTC 8452 / 11018)</name>
    <dbReference type="NCBI Taxonomy" id="644284"/>
    <lineage>
        <taxon>Bacteria</taxon>
        <taxon>Bacillati</taxon>
        <taxon>Actinomycetota</taxon>
        <taxon>Actinomycetes</taxon>
        <taxon>Actinomycetales</taxon>
        <taxon>Actinomycetaceae</taxon>
        <taxon>Arcanobacterium</taxon>
    </lineage>
</organism>
<dbReference type="GO" id="GO:0071555">
    <property type="term" value="P:cell wall organization"/>
    <property type="evidence" value="ECO:0007669"/>
    <property type="project" value="UniProtKB-KW"/>
</dbReference>
<accession>D7BLC4</accession>
<keyword evidence="1" id="KW-0479">Metal-binding</keyword>
<keyword evidence="5" id="KW-1185">Reference proteome</keyword>
<keyword evidence="1" id="KW-0547">Nucleotide-binding</keyword>
<comment type="function">
    <text evidence="1">The lipid II isoglutaminyl synthase complex catalyzes the formation of alpha-D-isoglutamine in the cell wall lipid II stem peptide. The MurT subunit catalyzes the ATP-dependent amidation of D-glutamate residue of lipid II, converting it to an isoglutamine residue.</text>
</comment>
<comment type="subunit">
    <text evidence="1">Forms a heterodimer with GatD.</text>
</comment>
<evidence type="ECO:0000313" key="4">
    <source>
        <dbReference type="EMBL" id="ADH93454.1"/>
    </source>
</evidence>
<keyword evidence="1" id="KW-0573">Peptidoglycan synthesis</keyword>
<dbReference type="UniPathway" id="UPA00219"/>
<comment type="similarity">
    <text evidence="1">Belongs to the MurCDEF family. MurT subfamily.</text>
</comment>
<dbReference type="Pfam" id="PF08353">
    <property type="entry name" value="MurT_C"/>
    <property type="match status" value="1"/>
</dbReference>
<dbReference type="GO" id="GO:0008360">
    <property type="term" value="P:regulation of cell shape"/>
    <property type="evidence" value="ECO:0007669"/>
    <property type="project" value="UniProtKB-KW"/>
</dbReference>
<comment type="caution">
    <text evidence="1">Lacks conserved residue(s) required for the propagation of feature annotation.</text>
</comment>
<dbReference type="HOGENOM" id="CLU_041534_1_0_11"/>
<comment type="catalytic activity">
    <reaction evidence="1">
        <text>beta-D-GlcNAc-(1-&gt;4)-Mur2Ac(oyl-L-Ala-gamma-D-Glu-L-Lys-D-Ala-D-Ala)-di-trans,octa-cis-undecaprenyl diphosphate + ATP = beta-D-GlcNAc-(1-&gt;4)-Mur2Ac(oyl-L-Ala-gamma-D-O-P-Glu-L-Lys-D-Ala-D-Ala)-di-trans,octa-cis-undecaprenyl diphosphate + ADP</text>
        <dbReference type="Rhea" id="RHEA:59488"/>
        <dbReference type="ChEBI" id="CHEBI:30616"/>
        <dbReference type="ChEBI" id="CHEBI:60033"/>
        <dbReference type="ChEBI" id="CHEBI:143132"/>
        <dbReference type="ChEBI" id="CHEBI:456216"/>
    </reaction>
</comment>
<comment type="catalytic activity">
    <reaction evidence="1">
        <text>beta-D-GlcNAc-(1-&gt;4)-Mur2Ac(oyl-L-Ala-gamma-D-Glu-L-Lys-D-Ala-D-Ala)-di-trans,octa-cis-undecaprenyl diphosphate + L-glutamine + ATP + H2O = beta-D-GlcNAc-(1-&gt;4)-Mur2Ac(oyl-L-Ala-D-isoglutaminyl-L-Lys-D-Ala-D-Ala)-di-trans,octa-cis-undecaprenyl diphosphate + L-glutamate + ADP + phosphate + H(+)</text>
        <dbReference type="Rhea" id="RHEA:57928"/>
        <dbReference type="ChEBI" id="CHEBI:15377"/>
        <dbReference type="ChEBI" id="CHEBI:15378"/>
        <dbReference type="ChEBI" id="CHEBI:29985"/>
        <dbReference type="ChEBI" id="CHEBI:30616"/>
        <dbReference type="ChEBI" id="CHEBI:43474"/>
        <dbReference type="ChEBI" id="CHEBI:58359"/>
        <dbReference type="ChEBI" id="CHEBI:60033"/>
        <dbReference type="ChEBI" id="CHEBI:62233"/>
        <dbReference type="ChEBI" id="CHEBI:456216"/>
        <dbReference type="EC" id="6.3.5.13"/>
    </reaction>
</comment>
<feature type="active site" evidence="1">
    <location>
        <position position="400"/>
    </location>
</feature>
<dbReference type="AlphaFoldDB" id="D7BLC4"/>
<dbReference type="GO" id="GO:0046872">
    <property type="term" value="F:metal ion binding"/>
    <property type="evidence" value="ECO:0007669"/>
    <property type="project" value="UniProtKB-KW"/>
</dbReference>
<sequence>MVSIRHPISGLLQFVFQLYVRGRMIRMAHSHLGMRNNFSIIAGRLAAQTSRLLGRGSGGMIGGRVASRLSPSLLRDLTRNMKVVIVTGTNGKSTTTRMIAEACAAGGLRVATNRGGDNMLPGVLAAVMEDPHADVAVLEVDEMWVPRVAHNVSPDAFVFLNLSRDQLDRVGEISTIEGRLRGAVAEFPDAAVIANVDDPLMTSAAWDSHRPVWVAAGRGWSGDSLTAPRTGGIIVYNDSAPAASRDSSVPRASGSDADVWWRAVPLEAPATQESDFSRPTPLWAWSSNAESFQPGSQMVVHGPHGDTPVDIQLPGRANRSNACQALAAAVSLGVTPEDAARGIAAVESVAGRYANMDIDGRRVRLLLAKNPAGWQESLTMLRPGATIVVGINGQIPDGVDLSWLWDVDFSRLAGRNVWACGERGADLDVRLHYAGIDTHFVTDPVEALLQTPTGDVDVLLNYTSFRDTRAELLKRGYTL</sequence>
<dbReference type="KEGG" id="ahe:Arch_1774"/>
<dbReference type="Proteomes" id="UP000000376">
    <property type="component" value="Chromosome"/>
</dbReference>
<dbReference type="EMBL" id="CP002045">
    <property type="protein sequence ID" value="ADH93454.1"/>
    <property type="molecule type" value="Genomic_DNA"/>
</dbReference>
<keyword evidence="1" id="KW-0961">Cell wall biogenesis/degradation</keyword>
<feature type="domain" description="Mur ligase central" evidence="2">
    <location>
        <begin position="86"/>
        <end position="201"/>
    </location>
</feature>
<dbReference type="STRING" id="644284.Arch_1774"/>
<dbReference type="GO" id="GO:0140282">
    <property type="term" value="F:carbon-nitrogen ligase activity on lipid II"/>
    <property type="evidence" value="ECO:0007669"/>
    <property type="project" value="UniProtKB-UniRule"/>
</dbReference>
<dbReference type="GO" id="GO:0016881">
    <property type="term" value="F:acid-amino acid ligase activity"/>
    <property type="evidence" value="ECO:0007669"/>
    <property type="project" value="InterPro"/>
</dbReference>
<comment type="catalytic activity">
    <reaction evidence="1">
        <text>beta-D-GlcNAc-(1-&gt;4)-Mur2Ac(oyl-L-Ala-gamma-D-O-P-Glu-L-Lys-D-Ala-D-Ala)-di-trans,octa-cis-undecaprenyl diphosphate + NH4(+) = beta-D-GlcNAc-(1-&gt;4)-Mur2Ac(oyl-L-Ala-D-isoglutaminyl-L-Lys-D-Ala-D-Ala)-di-trans,octa-cis-undecaprenyl diphosphate + phosphate + H(+)</text>
        <dbReference type="Rhea" id="RHEA:57932"/>
        <dbReference type="ChEBI" id="CHEBI:15378"/>
        <dbReference type="ChEBI" id="CHEBI:28938"/>
        <dbReference type="ChEBI" id="CHEBI:43474"/>
        <dbReference type="ChEBI" id="CHEBI:62233"/>
        <dbReference type="ChEBI" id="CHEBI:143132"/>
    </reaction>
</comment>
<dbReference type="GO" id="GO:0005524">
    <property type="term" value="F:ATP binding"/>
    <property type="evidence" value="ECO:0007669"/>
    <property type="project" value="UniProtKB-UniRule"/>
</dbReference>
<keyword evidence="1" id="KW-0133">Cell shape</keyword>
<name>D7BLC4_ARCHD</name>
<dbReference type="InterPro" id="IPR036565">
    <property type="entry name" value="Mur-like_cat_sf"/>
</dbReference>
<dbReference type="PANTHER" id="PTHR23135">
    <property type="entry name" value="MUR LIGASE FAMILY MEMBER"/>
    <property type="match status" value="1"/>
</dbReference>
<evidence type="ECO:0000256" key="1">
    <source>
        <dbReference type="HAMAP-Rule" id="MF_02214"/>
    </source>
</evidence>
<dbReference type="SUPFAM" id="SSF53623">
    <property type="entry name" value="MurD-like peptide ligases, catalytic domain"/>
    <property type="match status" value="1"/>
</dbReference>
<dbReference type="PANTHER" id="PTHR23135:SF7">
    <property type="entry name" value="LIPID II ISOGLUTAMINYL SYNTHASE (GLUTAMINE-HYDROLYZING) SUBUNIT MURT"/>
    <property type="match status" value="1"/>
</dbReference>
<dbReference type="InterPro" id="IPR013221">
    <property type="entry name" value="Mur_ligase_cen"/>
</dbReference>
<keyword evidence="1" id="KW-0436">Ligase</keyword>
<evidence type="ECO:0000313" key="5">
    <source>
        <dbReference type="Proteomes" id="UP000000376"/>
    </source>
</evidence>
<keyword evidence="1" id="KW-0067">ATP-binding</keyword>
<dbReference type="HAMAP" id="MF_02214">
    <property type="entry name" value="Lipid_II_synth_MurT"/>
    <property type="match status" value="1"/>
</dbReference>
<dbReference type="GO" id="GO:0009252">
    <property type="term" value="P:peptidoglycan biosynthetic process"/>
    <property type="evidence" value="ECO:0007669"/>
    <property type="project" value="UniProtKB-UniRule"/>
</dbReference>
<dbReference type="InterPro" id="IPR043703">
    <property type="entry name" value="Lipid_II_synth_MurT"/>
</dbReference>
<dbReference type="Pfam" id="PF08245">
    <property type="entry name" value="Mur_ligase_M"/>
    <property type="match status" value="1"/>
</dbReference>